<evidence type="ECO:0000256" key="1">
    <source>
        <dbReference type="SAM" id="MobiDB-lite"/>
    </source>
</evidence>
<sequence length="113" mass="12829">LSPELPPRKDCIQKPLKETSSSSGRIFHSNQLHAFSPKTAASSSTEVTLEVENMEENENGDRDSKKGLNIGLIDEVRKDERIDYPDSKLNKLLSFQPWEVLSGRWRVYQEAPS</sequence>
<feature type="region of interest" description="Disordered" evidence="1">
    <location>
        <begin position="1"/>
        <end position="23"/>
    </location>
</feature>
<dbReference type="AlphaFoldDB" id="A0AAV4SXP7"/>
<proteinExistence type="predicted"/>
<protein>
    <submittedName>
        <fullName evidence="2">Uncharacterized protein</fullName>
    </submittedName>
</protein>
<gene>
    <name evidence="2" type="ORF">CEXT_409731</name>
</gene>
<name>A0AAV4SXP7_CAEEX</name>
<comment type="caution">
    <text evidence="2">The sequence shown here is derived from an EMBL/GenBank/DDBJ whole genome shotgun (WGS) entry which is preliminary data.</text>
</comment>
<feature type="compositionally biased region" description="Basic and acidic residues" evidence="1">
    <location>
        <begin position="1"/>
        <end position="17"/>
    </location>
</feature>
<dbReference type="Proteomes" id="UP001054945">
    <property type="component" value="Unassembled WGS sequence"/>
</dbReference>
<evidence type="ECO:0000313" key="2">
    <source>
        <dbReference type="EMBL" id="GIY38152.1"/>
    </source>
</evidence>
<accession>A0AAV4SXP7</accession>
<dbReference type="EMBL" id="BPLR01010266">
    <property type="protein sequence ID" value="GIY38152.1"/>
    <property type="molecule type" value="Genomic_DNA"/>
</dbReference>
<organism evidence="2 3">
    <name type="scientific">Caerostris extrusa</name>
    <name type="common">Bark spider</name>
    <name type="synonym">Caerostris bankana</name>
    <dbReference type="NCBI Taxonomy" id="172846"/>
    <lineage>
        <taxon>Eukaryota</taxon>
        <taxon>Metazoa</taxon>
        <taxon>Ecdysozoa</taxon>
        <taxon>Arthropoda</taxon>
        <taxon>Chelicerata</taxon>
        <taxon>Arachnida</taxon>
        <taxon>Araneae</taxon>
        <taxon>Araneomorphae</taxon>
        <taxon>Entelegynae</taxon>
        <taxon>Araneoidea</taxon>
        <taxon>Araneidae</taxon>
        <taxon>Caerostris</taxon>
    </lineage>
</organism>
<keyword evidence="3" id="KW-1185">Reference proteome</keyword>
<feature type="non-terminal residue" evidence="2">
    <location>
        <position position="1"/>
    </location>
</feature>
<evidence type="ECO:0000313" key="3">
    <source>
        <dbReference type="Proteomes" id="UP001054945"/>
    </source>
</evidence>
<reference evidence="2 3" key="1">
    <citation type="submission" date="2021-06" db="EMBL/GenBank/DDBJ databases">
        <title>Caerostris extrusa draft genome.</title>
        <authorList>
            <person name="Kono N."/>
            <person name="Arakawa K."/>
        </authorList>
    </citation>
    <scope>NUCLEOTIDE SEQUENCE [LARGE SCALE GENOMIC DNA]</scope>
</reference>